<reference evidence="1 2" key="1">
    <citation type="journal article" date="2019" name="Sci. Rep.">
        <title>Orb-weaving spider Araneus ventricosus genome elucidates the spidroin gene catalogue.</title>
        <authorList>
            <person name="Kono N."/>
            <person name="Nakamura H."/>
            <person name="Ohtoshi R."/>
            <person name="Moran D.A.P."/>
            <person name="Shinohara A."/>
            <person name="Yoshida Y."/>
            <person name="Fujiwara M."/>
            <person name="Mori M."/>
            <person name="Tomita M."/>
            <person name="Arakawa K."/>
        </authorList>
    </citation>
    <scope>NUCLEOTIDE SEQUENCE [LARGE SCALE GENOMIC DNA]</scope>
</reference>
<evidence type="ECO:0000313" key="2">
    <source>
        <dbReference type="Proteomes" id="UP000499080"/>
    </source>
</evidence>
<dbReference type="EMBL" id="BGPR01000412">
    <property type="protein sequence ID" value="GBM18852.1"/>
    <property type="molecule type" value="Genomic_DNA"/>
</dbReference>
<organism evidence="1 2">
    <name type="scientific">Araneus ventricosus</name>
    <name type="common">Orbweaver spider</name>
    <name type="synonym">Epeira ventricosa</name>
    <dbReference type="NCBI Taxonomy" id="182803"/>
    <lineage>
        <taxon>Eukaryota</taxon>
        <taxon>Metazoa</taxon>
        <taxon>Ecdysozoa</taxon>
        <taxon>Arthropoda</taxon>
        <taxon>Chelicerata</taxon>
        <taxon>Arachnida</taxon>
        <taxon>Araneae</taxon>
        <taxon>Araneomorphae</taxon>
        <taxon>Entelegynae</taxon>
        <taxon>Araneoidea</taxon>
        <taxon>Araneidae</taxon>
        <taxon>Araneus</taxon>
    </lineage>
</organism>
<accession>A0A4Y2DPV2</accession>
<dbReference type="AlphaFoldDB" id="A0A4Y2DPV2"/>
<dbReference type="Proteomes" id="UP000499080">
    <property type="component" value="Unassembled WGS sequence"/>
</dbReference>
<evidence type="ECO:0000313" key="1">
    <source>
        <dbReference type="EMBL" id="GBM18852.1"/>
    </source>
</evidence>
<comment type="caution">
    <text evidence="1">The sequence shown here is derived from an EMBL/GenBank/DDBJ whole genome shotgun (WGS) entry which is preliminary data.</text>
</comment>
<gene>
    <name evidence="1" type="ORF">AVEN_203125_1</name>
</gene>
<protein>
    <submittedName>
        <fullName evidence="1">Uncharacterized protein</fullName>
    </submittedName>
</protein>
<name>A0A4Y2DPV2_ARAVE</name>
<sequence length="93" mass="10490">MSLKFRHILHRITLVLERGKSISDLSVLVRSDASTSTYGFAEKKCLWELCSADVTRVTSQSQESNQSPSEVMQISQCVVLLRRNAIGNYALRM</sequence>
<keyword evidence="2" id="KW-1185">Reference proteome</keyword>
<proteinExistence type="predicted"/>